<evidence type="ECO:0000313" key="2">
    <source>
        <dbReference type="Proteomes" id="UP000251717"/>
    </source>
</evidence>
<comment type="caution">
    <text evidence="1">The sequence shown here is derived from an EMBL/GenBank/DDBJ whole genome shotgun (WGS) entry which is preliminary data.</text>
</comment>
<dbReference type="Proteomes" id="UP000251717">
    <property type="component" value="Unassembled WGS sequence"/>
</dbReference>
<dbReference type="EMBL" id="MZGS01000016">
    <property type="protein sequence ID" value="PWB87871.1"/>
    <property type="molecule type" value="Genomic_DNA"/>
</dbReference>
<evidence type="ECO:0000313" key="1">
    <source>
        <dbReference type="EMBL" id="PWB87871.1"/>
    </source>
</evidence>
<sequence length="66" mass="7730">MKRNCCNNCIECEMLIEDESIVLIKGHGFSETRRFIPAVKCMRFGQYAFNPSELPKSQILDDMIWE</sequence>
<name>A0A315XNA6_9EURY</name>
<dbReference type="AlphaFoldDB" id="A0A315XNA6"/>
<gene>
    <name evidence="1" type="ORF">MBBTH_04580</name>
</gene>
<dbReference type="RefSeq" id="WP_116591440.1">
    <property type="nucleotide sequence ID" value="NZ_MZGS01000016.1"/>
</dbReference>
<accession>A0A315XNA6</accession>
<reference evidence="1 2" key="1">
    <citation type="submission" date="2017-03" db="EMBL/GenBank/DDBJ databases">
        <title>Genome sequence of Methanobrevibacter thaueri.</title>
        <authorList>
            <person name="Poehlein A."/>
            <person name="Seedorf H."/>
            <person name="Daniel R."/>
        </authorList>
    </citation>
    <scope>NUCLEOTIDE SEQUENCE [LARGE SCALE GENOMIC DNA]</scope>
    <source>
        <strain evidence="1 2">DSM 11995</strain>
    </source>
</reference>
<proteinExistence type="predicted"/>
<protein>
    <submittedName>
        <fullName evidence="1">Uncharacterized protein</fullName>
    </submittedName>
</protein>
<keyword evidence="2" id="KW-1185">Reference proteome</keyword>
<organism evidence="1 2">
    <name type="scientific">Methanobrevibacter thaueri</name>
    <dbReference type="NCBI Taxonomy" id="190975"/>
    <lineage>
        <taxon>Archaea</taxon>
        <taxon>Methanobacteriati</taxon>
        <taxon>Methanobacteriota</taxon>
        <taxon>Methanomada group</taxon>
        <taxon>Methanobacteria</taxon>
        <taxon>Methanobacteriales</taxon>
        <taxon>Methanobacteriaceae</taxon>
        <taxon>Methanobrevibacter</taxon>
    </lineage>
</organism>